<evidence type="ECO:0000313" key="3">
    <source>
        <dbReference type="Proteomes" id="UP000658320"/>
    </source>
</evidence>
<reference evidence="2" key="1">
    <citation type="journal article" date="2014" name="Int. J. Syst. Evol. Microbiol.">
        <title>Complete genome sequence of Corynebacterium casei LMG S-19264T (=DSM 44701T), isolated from a smear-ripened cheese.</title>
        <authorList>
            <consortium name="US DOE Joint Genome Institute (JGI-PGF)"/>
            <person name="Walter F."/>
            <person name="Albersmeier A."/>
            <person name="Kalinowski J."/>
            <person name="Ruckert C."/>
        </authorList>
    </citation>
    <scope>NUCLEOTIDE SEQUENCE</scope>
    <source>
        <strain evidence="2">JCM 4346</strain>
    </source>
</reference>
<dbReference type="RefSeq" id="WP_229910917.1">
    <property type="nucleotide sequence ID" value="NZ_BMSX01000004.1"/>
</dbReference>
<feature type="region of interest" description="Disordered" evidence="1">
    <location>
        <begin position="69"/>
        <end position="91"/>
    </location>
</feature>
<comment type="caution">
    <text evidence="2">The sequence shown here is derived from an EMBL/GenBank/DDBJ whole genome shotgun (WGS) entry which is preliminary data.</text>
</comment>
<evidence type="ECO:0000313" key="2">
    <source>
        <dbReference type="EMBL" id="GGR07151.1"/>
    </source>
</evidence>
<sequence>MAAVMLTTGVLVSLGGADAFADVLEDIPLSGDENTDQDGEQNLDCGNSARLVRLNVAERMQRQRVCVDDDGHTRRHSGDAGAQAAGNTTLGPQVNTAQTGKQNLNCGNSADLMTVNVLGEMNWDTTCVASGHGAPGGDDGAYTAGARTQGGTSVGPQINTAQTGRQNLYCGNNNDTVTVNALGTIRKFTTCTAADQAYPGSGNTHRGRATAAAGDVVGPETNTAQNGRQNQTCGTPGTNVEIPLGETKHEARCTAVHG</sequence>
<dbReference type="AlphaFoldDB" id="A0A918F4J8"/>
<gene>
    <name evidence="2" type="ORF">GCM10010251_23800</name>
</gene>
<name>A0A918F4J8_9ACTN</name>
<accession>A0A918F4J8</accession>
<reference evidence="2" key="2">
    <citation type="submission" date="2020-09" db="EMBL/GenBank/DDBJ databases">
        <authorList>
            <person name="Sun Q."/>
            <person name="Ohkuma M."/>
        </authorList>
    </citation>
    <scope>NUCLEOTIDE SEQUENCE</scope>
    <source>
        <strain evidence="2">JCM 4346</strain>
    </source>
</reference>
<dbReference type="EMBL" id="BMSX01000004">
    <property type="protein sequence ID" value="GGR07151.1"/>
    <property type="molecule type" value="Genomic_DNA"/>
</dbReference>
<organism evidence="2 3">
    <name type="scientific">Streptomyces aurantiogriseus</name>
    <dbReference type="NCBI Taxonomy" id="66870"/>
    <lineage>
        <taxon>Bacteria</taxon>
        <taxon>Bacillati</taxon>
        <taxon>Actinomycetota</taxon>
        <taxon>Actinomycetes</taxon>
        <taxon>Kitasatosporales</taxon>
        <taxon>Streptomycetaceae</taxon>
        <taxon>Streptomyces</taxon>
    </lineage>
</organism>
<proteinExistence type="predicted"/>
<protein>
    <submittedName>
        <fullName evidence="2">Uncharacterized protein</fullName>
    </submittedName>
</protein>
<feature type="compositionally biased region" description="Basic and acidic residues" evidence="1">
    <location>
        <begin position="69"/>
        <end position="78"/>
    </location>
</feature>
<keyword evidence="3" id="KW-1185">Reference proteome</keyword>
<dbReference type="Proteomes" id="UP000658320">
    <property type="component" value="Unassembled WGS sequence"/>
</dbReference>
<evidence type="ECO:0000256" key="1">
    <source>
        <dbReference type="SAM" id="MobiDB-lite"/>
    </source>
</evidence>